<reference evidence="1 2" key="1">
    <citation type="submission" date="2021-07" db="EMBL/GenBank/DDBJ databases">
        <authorList>
            <person name="Palmer J.M."/>
        </authorList>
    </citation>
    <scope>NUCLEOTIDE SEQUENCE [LARGE SCALE GENOMIC DNA]</scope>
    <source>
        <strain evidence="1 2">AT_MEX2019</strain>
        <tissue evidence="1">Muscle</tissue>
    </source>
</reference>
<protein>
    <submittedName>
        <fullName evidence="1">Uncharacterized protein</fullName>
    </submittedName>
</protein>
<accession>A0ABU7B9B7</accession>
<gene>
    <name evidence="1" type="ORF">ATANTOWER_014950</name>
</gene>
<organism evidence="1 2">
    <name type="scientific">Ataeniobius toweri</name>
    <dbReference type="NCBI Taxonomy" id="208326"/>
    <lineage>
        <taxon>Eukaryota</taxon>
        <taxon>Metazoa</taxon>
        <taxon>Chordata</taxon>
        <taxon>Craniata</taxon>
        <taxon>Vertebrata</taxon>
        <taxon>Euteleostomi</taxon>
        <taxon>Actinopterygii</taxon>
        <taxon>Neopterygii</taxon>
        <taxon>Teleostei</taxon>
        <taxon>Neoteleostei</taxon>
        <taxon>Acanthomorphata</taxon>
        <taxon>Ovalentaria</taxon>
        <taxon>Atherinomorphae</taxon>
        <taxon>Cyprinodontiformes</taxon>
        <taxon>Goodeidae</taxon>
        <taxon>Ataeniobius</taxon>
    </lineage>
</organism>
<evidence type="ECO:0000313" key="1">
    <source>
        <dbReference type="EMBL" id="MED6246253.1"/>
    </source>
</evidence>
<comment type="caution">
    <text evidence="1">The sequence shown here is derived from an EMBL/GenBank/DDBJ whole genome shotgun (WGS) entry which is preliminary data.</text>
</comment>
<sequence length="107" mass="12417">MTRPKVFNLQSAHARTHVCSQVLENVLHNEPSCKHLFFFSEVSALVQQNALNSFMFRFETLIVCNMWKETFLPPSSYSKGLSKFFSRLFKPFSVKFLSQTIICSVFL</sequence>
<dbReference type="EMBL" id="JAHUTI010042441">
    <property type="protein sequence ID" value="MED6246253.1"/>
    <property type="molecule type" value="Genomic_DNA"/>
</dbReference>
<proteinExistence type="predicted"/>
<dbReference type="Proteomes" id="UP001345963">
    <property type="component" value="Unassembled WGS sequence"/>
</dbReference>
<keyword evidence="2" id="KW-1185">Reference proteome</keyword>
<name>A0ABU7B9B7_9TELE</name>
<evidence type="ECO:0000313" key="2">
    <source>
        <dbReference type="Proteomes" id="UP001345963"/>
    </source>
</evidence>